<reference evidence="1" key="2">
    <citation type="submission" date="2021-02" db="EMBL/GenBank/DDBJ databases">
        <authorList>
            <person name="Kimball J.A."/>
            <person name="Haas M.W."/>
            <person name="Macchietto M."/>
            <person name="Kono T."/>
            <person name="Duquette J."/>
            <person name="Shao M."/>
        </authorList>
    </citation>
    <scope>NUCLEOTIDE SEQUENCE</scope>
    <source>
        <tissue evidence="1">Fresh leaf tissue</tissue>
    </source>
</reference>
<name>A0A8J5T666_ZIZPA</name>
<gene>
    <name evidence="1" type="ORF">GUJ93_ZPchr0006g45143</name>
</gene>
<dbReference type="EMBL" id="JAAALK010000283">
    <property type="protein sequence ID" value="KAG8074273.1"/>
    <property type="molecule type" value="Genomic_DNA"/>
</dbReference>
<dbReference type="Proteomes" id="UP000729402">
    <property type="component" value="Unassembled WGS sequence"/>
</dbReference>
<evidence type="ECO:0000313" key="2">
    <source>
        <dbReference type="Proteomes" id="UP000729402"/>
    </source>
</evidence>
<evidence type="ECO:0000313" key="1">
    <source>
        <dbReference type="EMBL" id="KAG8074273.1"/>
    </source>
</evidence>
<dbReference type="OrthoDB" id="10557527at2759"/>
<proteinExistence type="predicted"/>
<organism evidence="1 2">
    <name type="scientific">Zizania palustris</name>
    <name type="common">Northern wild rice</name>
    <dbReference type="NCBI Taxonomy" id="103762"/>
    <lineage>
        <taxon>Eukaryota</taxon>
        <taxon>Viridiplantae</taxon>
        <taxon>Streptophyta</taxon>
        <taxon>Embryophyta</taxon>
        <taxon>Tracheophyta</taxon>
        <taxon>Spermatophyta</taxon>
        <taxon>Magnoliopsida</taxon>
        <taxon>Liliopsida</taxon>
        <taxon>Poales</taxon>
        <taxon>Poaceae</taxon>
        <taxon>BOP clade</taxon>
        <taxon>Oryzoideae</taxon>
        <taxon>Oryzeae</taxon>
        <taxon>Zizaniinae</taxon>
        <taxon>Zizania</taxon>
    </lineage>
</organism>
<accession>A0A8J5T666</accession>
<keyword evidence="2" id="KW-1185">Reference proteome</keyword>
<protein>
    <submittedName>
        <fullName evidence="1">Uncharacterized protein</fullName>
    </submittedName>
</protein>
<reference evidence="1" key="1">
    <citation type="journal article" date="2021" name="bioRxiv">
        <title>Whole Genome Assembly and Annotation of Northern Wild Rice, Zizania palustris L., Supports a Whole Genome Duplication in the Zizania Genus.</title>
        <authorList>
            <person name="Haas M."/>
            <person name="Kono T."/>
            <person name="Macchietto M."/>
            <person name="Millas R."/>
            <person name="McGilp L."/>
            <person name="Shao M."/>
            <person name="Duquette J."/>
            <person name="Hirsch C.N."/>
            <person name="Kimball J."/>
        </authorList>
    </citation>
    <scope>NUCLEOTIDE SEQUENCE</scope>
    <source>
        <tissue evidence="1">Fresh leaf tissue</tissue>
    </source>
</reference>
<sequence length="72" mass="8439">MQSYVLVINIRMSREMQLPLLGNKTYRAMPQVLQHLLPEMLVCSIRHFRQQGGVPVLQQHEEQPRQLNSKCP</sequence>
<comment type="caution">
    <text evidence="1">The sequence shown here is derived from an EMBL/GenBank/DDBJ whole genome shotgun (WGS) entry which is preliminary data.</text>
</comment>
<dbReference type="AlphaFoldDB" id="A0A8J5T666"/>